<dbReference type="Pfam" id="PF00534">
    <property type="entry name" value="Glycos_transf_1"/>
    <property type="match status" value="1"/>
</dbReference>
<accession>A0A2S7SY79</accession>
<feature type="domain" description="Glycosyltransferase subfamily 4-like N-terminal" evidence="3">
    <location>
        <begin position="40"/>
        <end position="147"/>
    </location>
</feature>
<gene>
    <name evidence="4" type="ORF">CJD36_006700</name>
</gene>
<organism evidence="4 5">
    <name type="scientific">Flavipsychrobacter stenotrophus</name>
    <dbReference type="NCBI Taxonomy" id="2077091"/>
    <lineage>
        <taxon>Bacteria</taxon>
        <taxon>Pseudomonadati</taxon>
        <taxon>Bacteroidota</taxon>
        <taxon>Chitinophagia</taxon>
        <taxon>Chitinophagales</taxon>
        <taxon>Chitinophagaceae</taxon>
        <taxon>Flavipsychrobacter</taxon>
    </lineage>
</organism>
<evidence type="ECO:0000313" key="4">
    <source>
        <dbReference type="EMBL" id="PQJ11486.1"/>
    </source>
</evidence>
<evidence type="ECO:0008006" key="6">
    <source>
        <dbReference type="Google" id="ProtNLM"/>
    </source>
</evidence>
<dbReference type="EMBL" id="PPSL01000002">
    <property type="protein sequence ID" value="PQJ11486.1"/>
    <property type="molecule type" value="Genomic_DNA"/>
</dbReference>
<dbReference type="AlphaFoldDB" id="A0A2S7SY79"/>
<dbReference type="Gene3D" id="3.40.50.2000">
    <property type="entry name" value="Glycogen Phosphorylase B"/>
    <property type="match status" value="2"/>
</dbReference>
<comment type="caution">
    <text evidence="4">The sequence shown here is derived from an EMBL/GenBank/DDBJ whole genome shotgun (WGS) entry which is preliminary data.</text>
</comment>
<evidence type="ECO:0000259" key="2">
    <source>
        <dbReference type="Pfam" id="PF00534"/>
    </source>
</evidence>
<dbReference type="PANTHER" id="PTHR46401:SF2">
    <property type="entry name" value="GLYCOSYLTRANSFERASE WBBK-RELATED"/>
    <property type="match status" value="1"/>
</dbReference>
<dbReference type="RefSeq" id="WP_105038366.1">
    <property type="nucleotide sequence ID" value="NZ_PPSL01000002.1"/>
</dbReference>
<evidence type="ECO:0000256" key="1">
    <source>
        <dbReference type="ARBA" id="ARBA00022679"/>
    </source>
</evidence>
<dbReference type="InterPro" id="IPR001296">
    <property type="entry name" value="Glyco_trans_1"/>
</dbReference>
<keyword evidence="1" id="KW-0808">Transferase</keyword>
<evidence type="ECO:0000313" key="5">
    <source>
        <dbReference type="Proteomes" id="UP000239872"/>
    </source>
</evidence>
<reference evidence="4 5" key="1">
    <citation type="submission" date="2018-01" db="EMBL/GenBank/DDBJ databases">
        <title>A novel member of the phylum Bacteroidetes isolated from glacier ice.</title>
        <authorList>
            <person name="Liu Q."/>
            <person name="Xin Y.-H."/>
        </authorList>
    </citation>
    <scope>NUCLEOTIDE SEQUENCE [LARGE SCALE GENOMIC DNA]</scope>
    <source>
        <strain evidence="4 5">RB1R16</strain>
    </source>
</reference>
<dbReference type="SUPFAM" id="SSF53756">
    <property type="entry name" value="UDP-Glycosyltransferase/glycogen phosphorylase"/>
    <property type="match status" value="1"/>
</dbReference>
<sequence length="329" mass="37879">MQSVTYFYREPRKTGVSIEGIFRLVKDCLKGKVEIKEFYCDPALSRYQNTMLAGKHADVINHITGDVNFLALGLRGKKNILTVHDMGHYDTLKNRSKLHFLIYKLFWFQLPLKYVDIVTVVSKFTYNKLTEYFNFPEDRIRLIYDPVKPIFQYSEKTQLHNVPRILMMGTGVHKNLNGLLEAAKGRNVHLDIIGWPSDADTAKLKDYGIAHTLYSKLTDEEVYTRYKECDIMFMASFYEGFGMPIIEAQSVGRPVITSNIGAMKEVAEDTCLLVDPTKPEEIGAAIDRLINDRGLYNEVVQKGLKNITPYQYEIIAQQYAEVYEELSRL</sequence>
<proteinExistence type="predicted"/>
<dbReference type="GO" id="GO:0016757">
    <property type="term" value="F:glycosyltransferase activity"/>
    <property type="evidence" value="ECO:0007669"/>
    <property type="project" value="InterPro"/>
</dbReference>
<name>A0A2S7SY79_9BACT</name>
<evidence type="ECO:0000259" key="3">
    <source>
        <dbReference type="Pfam" id="PF13439"/>
    </source>
</evidence>
<dbReference type="Pfam" id="PF13439">
    <property type="entry name" value="Glyco_transf_4"/>
    <property type="match status" value="1"/>
</dbReference>
<feature type="domain" description="Glycosyl transferase family 1" evidence="2">
    <location>
        <begin position="160"/>
        <end position="303"/>
    </location>
</feature>
<dbReference type="GO" id="GO:0009103">
    <property type="term" value="P:lipopolysaccharide biosynthetic process"/>
    <property type="evidence" value="ECO:0007669"/>
    <property type="project" value="TreeGrafter"/>
</dbReference>
<dbReference type="Proteomes" id="UP000239872">
    <property type="component" value="Unassembled WGS sequence"/>
</dbReference>
<keyword evidence="5" id="KW-1185">Reference proteome</keyword>
<dbReference type="OrthoDB" id="798298at2"/>
<protein>
    <recommendedName>
        <fullName evidence="6">Glycosyltransferase family 1 protein</fullName>
    </recommendedName>
</protein>
<dbReference type="InterPro" id="IPR028098">
    <property type="entry name" value="Glyco_trans_4-like_N"/>
</dbReference>
<dbReference type="PANTHER" id="PTHR46401">
    <property type="entry name" value="GLYCOSYLTRANSFERASE WBBK-RELATED"/>
    <property type="match status" value="1"/>
</dbReference>
<dbReference type="CDD" id="cd03809">
    <property type="entry name" value="GT4_MtfB-like"/>
    <property type="match status" value="1"/>
</dbReference>